<organism evidence="2">
    <name type="scientific">uncultured myxobacterium HF0200_01L06</name>
    <dbReference type="NCBI Taxonomy" id="723556"/>
    <lineage>
        <taxon>Bacteria</taxon>
        <taxon>Pseudomonadati</taxon>
        <taxon>Myxococcota</taxon>
        <taxon>Myxococcia</taxon>
        <taxon>Myxococcales</taxon>
        <taxon>environmental samples</taxon>
    </lineage>
</organism>
<name>E7C3J3_9BACT</name>
<reference evidence="2" key="1">
    <citation type="submission" date="2010-01" db="EMBL/GenBank/DDBJ databases">
        <title>Genome fragments of uncultured bacteria from the North Pacific subtropical Gyre.</title>
        <authorList>
            <person name="Pham V.D."/>
            <person name="Delong E.F."/>
        </authorList>
    </citation>
    <scope>NUCLEOTIDE SEQUENCE</scope>
</reference>
<sequence>MVLGSPLESFGISHTGLSPSLAGLSRPFRYPSGSHVEVPQPRQESLPAGLGYSPFARRYLGSLG</sequence>
<protein>
    <submittedName>
        <fullName evidence="2">Uncharacterized protein</fullName>
    </submittedName>
</protein>
<proteinExistence type="predicted"/>
<dbReference type="EMBL" id="GU567972">
    <property type="protein sequence ID" value="ADI22017.1"/>
    <property type="molecule type" value="Genomic_DNA"/>
</dbReference>
<accession>E7C3J3</accession>
<dbReference type="AlphaFoldDB" id="E7C3J3"/>
<feature type="region of interest" description="Disordered" evidence="1">
    <location>
        <begin position="1"/>
        <end position="54"/>
    </location>
</feature>
<evidence type="ECO:0000256" key="1">
    <source>
        <dbReference type="SAM" id="MobiDB-lite"/>
    </source>
</evidence>
<evidence type="ECO:0000313" key="2">
    <source>
        <dbReference type="EMBL" id="ADI22017.1"/>
    </source>
</evidence>